<proteinExistence type="predicted"/>
<keyword evidence="2" id="KW-1185">Reference proteome</keyword>
<evidence type="ECO:0000313" key="1">
    <source>
        <dbReference type="EMBL" id="GAU32227.1"/>
    </source>
</evidence>
<dbReference type="AlphaFoldDB" id="A0A2Z6NQK3"/>
<organism evidence="1 2">
    <name type="scientific">Trifolium subterraneum</name>
    <name type="common">Subterranean clover</name>
    <dbReference type="NCBI Taxonomy" id="3900"/>
    <lineage>
        <taxon>Eukaryota</taxon>
        <taxon>Viridiplantae</taxon>
        <taxon>Streptophyta</taxon>
        <taxon>Embryophyta</taxon>
        <taxon>Tracheophyta</taxon>
        <taxon>Spermatophyta</taxon>
        <taxon>Magnoliopsida</taxon>
        <taxon>eudicotyledons</taxon>
        <taxon>Gunneridae</taxon>
        <taxon>Pentapetalae</taxon>
        <taxon>rosids</taxon>
        <taxon>fabids</taxon>
        <taxon>Fabales</taxon>
        <taxon>Fabaceae</taxon>
        <taxon>Papilionoideae</taxon>
        <taxon>50 kb inversion clade</taxon>
        <taxon>NPAAA clade</taxon>
        <taxon>Hologalegina</taxon>
        <taxon>IRL clade</taxon>
        <taxon>Trifolieae</taxon>
        <taxon>Trifolium</taxon>
    </lineage>
</organism>
<name>A0A2Z6NQK3_TRISU</name>
<dbReference type="EMBL" id="DF973486">
    <property type="protein sequence ID" value="GAU32227.1"/>
    <property type="molecule type" value="Genomic_DNA"/>
</dbReference>
<sequence>MIPINALFVEVPALLPVSLPSFKSTSVVFRDVQFPSISFNFLSKVLIFAQFHLHQSNSLLLLQPSIQLFVVLIVTKILHSCSSFLPLHRFTELFIELMSHRFTDVDFLAPFT</sequence>
<dbReference type="Proteomes" id="UP000242715">
    <property type="component" value="Unassembled WGS sequence"/>
</dbReference>
<protein>
    <submittedName>
        <fullName evidence="1">Uncharacterized protein</fullName>
    </submittedName>
</protein>
<accession>A0A2Z6NQK3</accession>
<evidence type="ECO:0000313" key="2">
    <source>
        <dbReference type="Proteomes" id="UP000242715"/>
    </source>
</evidence>
<reference evidence="2" key="1">
    <citation type="journal article" date="2017" name="Front. Plant Sci.">
        <title>Climate Clever Clovers: New Paradigm to Reduce the Environmental Footprint of Ruminants by Breeding Low Methanogenic Forages Utilizing Haplotype Variation.</title>
        <authorList>
            <person name="Kaur P."/>
            <person name="Appels R."/>
            <person name="Bayer P.E."/>
            <person name="Keeble-Gagnere G."/>
            <person name="Wang J."/>
            <person name="Hirakawa H."/>
            <person name="Shirasawa K."/>
            <person name="Vercoe P."/>
            <person name="Stefanova K."/>
            <person name="Durmic Z."/>
            <person name="Nichols P."/>
            <person name="Revell C."/>
            <person name="Isobe S.N."/>
            <person name="Edwards D."/>
            <person name="Erskine W."/>
        </authorList>
    </citation>
    <scope>NUCLEOTIDE SEQUENCE [LARGE SCALE GENOMIC DNA]</scope>
    <source>
        <strain evidence="2">cv. Daliak</strain>
    </source>
</reference>
<gene>
    <name evidence="1" type="ORF">TSUD_278070</name>
</gene>